<keyword evidence="1" id="KW-0175">Coiled coil</keyword>
<dbReference type="SUPFAM" id="SSF158682">
    <property type="entry name" value="TerB-like"/>
    <property type="match status" value="1"/>
</dbReference>
<keyword evidence="2" id="KW-1133">Transmembrane helix</keyword>
<dbReference type="KEGG" id="rsin:B6N60_03580"/>
<feature type="coiled-coil region" evidence="1">
    <location>
        <begin position="513"/>
        <end position="540"/>
    </location>
</feature>
<dbReference type="InterPro" id="IPR006073">
    <property type="entry name" value="GTP-bd"/>
</dbReference>
<dbReference type="Gene3D" id="3.40.50.300">
    <property type="entry name" value="P-loop containing nucleotide triphosphate hydrolases"/>
    <property type="match status" value="1"/>
</dbReference>
<dbReference type="GO" id="GO:0030488">
    <property type="term" value="P:tRNA methylation"/>
    <property type="evidence" value="ECO:0007669"/>
    <property type="project" value="TreeGrafter"/>
</dbReference>
<dbReference type="SUPFAM" id="SSF52540">
    <property type="entry name" value="P-loop containing nucleoside triphosphate hydrolases"/>
    <property type="match status" value="1"/>
</dbReference>
<feature type="transmembrane region" description="Helical" evidence="2">
    <location>
        <begin position="667"/>
        <end position="687"/>
    </location>
</feature>
<dbReference type="GO" id="GO:0002098">
    <property type="term" value="P:tRNA wobble uridine modification"/>
    <property type="evidence" value="ECO:0007669"/>
    <property type="project" value="TreeGrafter"/>
</dbReference>
<sequence length="839" mass="95910">MPKANQQINYQFLLLTHIVCADHQIHSEEAQALRDLAKAANIEENTLLEMEKILSQEDKHLSLELIAGKIPHGQQTETMRQLLTMAHIDGYFAPLEREIIYKIGQVWHWSKNDIDKIIQAAKNKQPLKNYKNNEDEELSLAAKFLENEYKSGLSRAIINLVVKISPDSIKETVSKLEREILIKGPEYDKAIEHCSKIAKEDYNFAYKSLAQVDKALRDLANNLENTIKQIENRTTNKGQANTAKEVAQQLDYSRKALKEDIIKELLLVRDSLRSKQRALNHFSIAFMGRTKAGKSTLHAIITREGWDAIGVGTQRTTRLNRVYEWKNIRIIDTPGIGAPGGKSDEEIAKSIVDESDVICYVVTNDSIQETEFQFMKLLKEKTKPLIILLNVKHNLRDSRRLEHFLKNPNKLFEMEGNSGISGHFERIHRYAKQQYANDYFSIIPVMLLAAQMNNEPEHQEIKDKLFKASRIQDFLDSIRESLVKYGAIRRSQTLLGSTVGAINSPYQWVTEQVNIYEQLIQTLKNKREEIKRKIKKAEDDIYRGLKSEIDSIFVSANNSIQLFAEKHWNDNQESLKAAWEKNLKEIRFQERIQSAYEDGGKKFNKEVQEVIAEVGTELELMAQLNVGKDFKLKEHDKKPFWTNPGFITGVIGGVAALLIFLPGGIPVTLPLIATAIGTAIASITSWFKSEDKKRREAVAKISSSLREQLNKQQDTFNSDLKNSFTNYCDSATTNSIQYFDELIGGLEAINQNLKTANNHINIANNYLNQAYAKRIIDWCIEKYEQLTDEGIKNIISQVDRQFGRKLTIHTKLELDIRKSQADIQAILQEDVVIKSPVNN</sequence>
<proteinExistence type="predicted"/>
<name>A0A975Y633_9NOST</name>
<evidence type="ECO:0000313" key="5">
    <source>
        <dbReference type="Proteomes" id="UP000683511"/>
    </source>
</evidence>
<dbReference type="PANTHER" id="PTHR42714:SF6">
    <property type="entry name" value="TRANSLATION INITIATION FACTOR IF-2"/>
    <property type="match status" value="1"/>
</dbReference>
<dbReference type="Pfam" id="PF01926">
    <property type="entry name" value="MMR_HSR1"/>
    <property type="match status" value="1"/>
</dbReference>
<evidence type="ECO:0000256" key="2">
    <source>
        <dbReference type="SAM" id="Phobius"/>
    </source>
</evidence>
<dbReference type="PANTHER" id="PTHR42714">
    <property type="entry name" value="TRNA MODIFICATION GTPASE GTPBP3"/>
    <property type="match status" value="1"/>
</dbReference>
<feature type="transmembrane region" description="Helical" evidence="2">
    <location>
        <begin position="640"/>
        <end position="661"/>
    </location>
</feature>
<feature type="domain" description="G" evidence="3">
    <location>
        <begin position="284"/>
        <end position="390"/>
    </location>
</feature>
<keyword evidence="2" id="KW-0472">Membrane</keyword>
<accession>A0A975Y633</accession>
<keyword evidence="5" id="KW-1185">Reference proteome</keyword>
<keyword evidence="2" id="KW-0812">Transmembrane</keyword>
<dbReference type="Proteomes" id="UP000683511">
    <property type="component" value="Chromosome"/>
</dbReference>
<gene>
    <name evidence="4" type="ORF">B6N60_03580</name>
</gene>
<dbReference type="RefSeq" id="WP_190608303.1">
    <property type="nucleotide sequence ID" value="NZ_CP021056.1"/>
</dbReference>
<dbReference type="AlphaFoldDB" id="A0A975Y633"/>
<dbReference type="InterPro" id="IPR027417">
    <property type="entry name" value="P-loop_NTPase"/>
</dbReference>
<organism evidence="4 5">
    <name type="scientific">Richelia sinica FACHB-800</name>
    <dbReference type="NCBI Taxonomy" id="1357546"/>
    <lineage>
        <taxon>Bacteria</taxon>
        <taxon>Bacillati</taxon>
        <taxon>Cyanobacteriota</taxon>
        <taxon>Cyanophyceae</taxon>
        <taxon>Nostocales</taxon>
        <taxon>Nostocaceae</taxon>
        <taxon>Richelia</taxon>
    </lineage>
</organism>
<dbReference type="CDD" id="cd07177">
    <property type="entry name" value="terB_like"/>
    <property type="match status" value="1"/>
</dbReference>
<feature type="coiled-coil region" evidence="1">
    <location>
        <begin position="209"/>
        <end position="236"/>
    </location>
</feature>
<dbReference type="InterPro" id="IPR029024">
    <property type="entry name" value="TerB-like"/>
</dbReference>
<protein>
    <submittedName>
        <fullName evidence="4">GTP-binding protein HSR1-related</fullName>
    </submittedName>
</protein>
<evidence type="ECO:0000313" key="4">
    <source>
        <dbReference type="EMBL" id="QXE24870.1"/>
    </source>
</evidence>
<evidence type="ECO:0000259" key="3">
    <source>
        <dbReference type="Pfam" id="PF01926"/>
    </source>
</evidence>
<dbReference type="EMBL" id="CP021056">
    <property type="protein sequence ID" value="QXE24870.1"/>
    <property type="molecule type" value="Genomic_DNA"/>
</dbReference>
<dbReference type="GO" id="GO:0005525">
    <property type="term" value="F:GTP binding"/>
    <property type="evidence" value="ECO:0007669"/>
    <property type="project" value="InterPro"/>
</dbReference>
<dbReference type="GO" id="GO:0005737">
    <property type="term" value="C:cytoplasm"/>
    <property type="evidence" value="ECO:0007669"/>
    <property type="project" value="TreeGrafter"/>
</dbReference>
<evidence type="ECO:0000256" key="1">
    <source>
        <dbReference type="SAM" id="Coils"/>
    </source>
</evidence>
<dbReference type="Gene3D" id="1.10.3680.10">
    <property type="entry name" value="TerB-like"/>
    <property type="match status" value="1"/>
</dbReference>
<reference evidence="4" key="1">
    <citation type="submission" date="2017-04" db="EMBL/GenBank/DDBJ databases">
        <title>Genome deletions in a multicellular cyanobacterial endosymbiont for morphological adaptation in marine diatoms.</title>
        <authorList>
            <person name="Wang Y."/>
            <person name="Gao H."/>
            <person name="Li R."/>
            <person name="Xu X."/>
        </authorList>
    </citation>
    <scope>NUCLEOTIDE SEQUENCE</scope>
    <source>
        <strain evidence="4">FACHB 800</strain>
    </source>
</reference>